<keyword evidence="5" id="KW-1185">Reference proteome</keyword>
<comment type="caution">
    <text evidence="4">The sequence shown here is derived from an EMBL/GenBank/DDBJ whole genome shotgun (WGS) entry which is preliminary data.</text>
</comment>
<dbReference type="Proteomes" id="UP001251528">
    <property type="component" value="Unassembled WGS sequence"/>
</dbReference>
<reference evidence="4" key="1">
    <citation type="submission" date="2023-06" db="EMBL/GenBank/DDBJ databases">
        <title>Conoideocrella luteorostrata (Hypocreales: Clavicipitaceae), a potential biocontrol fungus for elongate hemlock scale in United States Christmas tree production areas.</title>
        <authorList>
            <person name="Barrett H."/>
            <person name="Lovett B."/>
            <person name="Macias A.M."/>
            <person name="Stajich J.E."/>
            <person name="Kasson M.T."/>
        </authorList>
    </citation>
    <scope>NUCLEOTIDE SEQUENCE</scope>
    <source>
        <strain evidence="4">ARSEF 14590</strain>
    </source>
</reference>
<dbReference type="Gene3D" id="3.40.710.10">
    <property type="entry name" value="DD-peptidase/beta-lactamase superfamily"/>
    <property type="match status" value="1"/>
</dbReference>
<evidence type="ECO:0000313" key="5">
    <source>
        <dbReference type="Proteomes" id="UP001251528"/>
    </source>
</evidence>
<evidence type="ECO:0000259" key="3">
    <source>
        <dbReference type="Pfam" id="PF00144"/>
    </source>
</evidence>
<feature type="signal peptide" evidence="2">
    <location>
        <begin position="1"/>
        <end position="23"/>
    </location>
</feature>
<evidence type="ECO:0000256" key="1">
    <source>
        <dbReference type="ARBA" id="ARBA00038215"/>
    </source>
</evidence>
<dbReference type="InterPro" id="IPR001466">
    <property type="entry name" value="Beta-lactam-related"/>
</dbReference>
<evidence type="ECO:0000256" key="2">
    <source>
        <dbReference type="SAM" id="SignalP"/>
    </source>
</evidence>
<name>A0AAJ0FTX1_9HYPO</name>
<feature type="domain" description="Beta-lactamase-related" evidence="3">
    <location>
        <begin position="59"/>
        <end position="375"/>
    </location>
</feature>
<organism evidence="4 5">
    <name type="scientific">Conoideocrella luteorostrata</name>
    <dbReference type="NCBI Taxonomy" id="1105319"/>
    <lineage>
        <taxon>Eukaryota</taxon>
        <taxon>Fungi</taxon>
        <taxon>Dikarya</taxon>
        <taxon>Ascomycota</taxon>
        <taxon>Pezizomycotina</taxon>
        <taxon>Sordariomycetes</taxon>
        <taxon>Hypocreomycetidae</taxon>
        <taxon>Hypocreales</taxon>
        <taxon>Clavicipitaceae</taxon>
        <taxon>Conoideocrella</taxon>
    </lineage>
</organism>
<keyword evidence="2" id="KW-0732">Signal</keyword>
<dbReference type="SUPFAM" id="SSF56601">
    <property type="entry name" value="beta-lactamase/transpeptidase-like"/>
    <property type="match status" value="1"/>
</dbReference>
<sequence length="543" mass="60783">MLRIWRMVAAAALVAALQTDGHSQNAQTPLGAATLNDTKSNNPFTAELGVFIETVLRSWKVPGLSIAVIDGDDVFTEGFGFASFPDTAATPETLYYVGSNSKAHTAAALAQLIDSRAAPELLRGWNTPISSIIRDDFILQDEWATAHVTLDDAVSHRTGLPGHDVSWHREINGTATTLRDVVRNLRNLPMNLEPRVEWHYCNLMYVSLSHVIETVTGKWLGDVLRELIWDPLGMKTTYMDLQDAKKAPVDLAKSYLWVEEDQKYKEMPFFDAVTASGAGGIISTVVDFAKWVQCLVHETAPFSKAAHRDIRTPRFNVQPGPDDIALYGLGWMRTTFHGAVAYWHDGSTRTYGSLVYWFPDLKYGVVVFANGARTSNYAEEIIVQKIMADKLEVPDSDREDVDKKYRQVEEKMERDLKNATEILFPNRARNPQPPTVSVGALEGVYRSQGHGTFRLFEERHPHHANKTALVANRPELLFDHQLRLEHASGDYWTIYAEQADGADNVYFFAGQFEIGVDGKVAGLKIDFHSRGMHEGTVLFSKIE</sequence>
<dbReference type="PANTHER" id="PTHR46825">
    <property type="entry name" value="D-ALANYL-D-ALANINE-CARBOXYPEPTIDASE/ENDOPEPTIDASE AMPH"/>
    <property type="match status" value="1"/>
</dbReference>
<gene>
    <name evidence="4" type="ORF">QQS21_005322</name>
</gene>
<dbReference type="InterPro" id="IPR012338">
    <property type="entry name" value="Beta-lactam/transpept-like"/>
</dbReference>
<protein>
    <recommendedName>
        <fullName evidence="3">Beta-lactamase-related domain-containing protein</fullName>
    </recommendedName>
</protein>
<dbReference type="Pfam" id="PF00144">
    <property type="entry name" value="Beta-lactamase"/>
    <property type="match status" value="1"/>
</dbReference>
<dbReference type="InterPro" id="IPR050491">
    <property type="entry name" value="AmpC-like"/>
</dbReference>
<proteinExistence type="inferred from homology"/>
<evidence type="ECO:0000313" key="4">
    <source>
        <dbReference type="EMBL" id="KAK2599938.1"/>
    </source>
</evidence>
<accession>A0AAJ0FTX1</accession>
<dbReference type="PANTHER" id="PTHR46825:SF9">
    <property type="entry name" value="BETA-LACTAMASE-RELATED DOMAIN-CONTAINING PROTEIN"/>
    <property type="match status" value="1"/>
</dbReference>
<comment type="similarity">
    <text evidence="1">Belongs to the peptidase S12 family.</text>
</comment>
<dbReference type="EMBL" id="JASWJB010000087">
    <property type="protein sequence ID" value="KAK2599938.1"/>
    <property type="molecule type" value="Genomic_DNA"/>
</dbReference>
<feature type="chain" id="PRO_5042463339" description="Beta-lactamase-related domain-containing protein" evidence="2">
    <location>
        <begin position="24"/>
        <end position="543"/>
    </location>
</feature>
<dbReference type="AlphaFoldDB" id="A0AAJ0FTX1"/>